<keyword evidence="1" id="KW-0521">NADP</keyword>
<organism evidence="4 5">
    <name type="scientific">Exidia glandulosa HHB12029</name>
    <dbReference type="NCBI Taxonomy" id="1314781"/>
    <lineage>
        <taxon>Eukaryota</taxon>
        <taxon>Fungi</taxon>
        <taxon>Dikarya</taxon>
        <taxon>Basidiomycota</taxon>
        <taxon>Agaricomycotina</taxon>
        <taxon>Agaricomycetes</taxon>
        <taxon>Auriculariales</taxon>
        <taxon>Exidiaceae</taxon>
        <taxon>Exidia</taxon>
    </lineage>
</organism>
<feature type="non-terminal residue" evidence="4">
    <location>
        <position position="232"/>
    </location>
</feature>
<gene>
    <name evidence="4" type="ORF">EXIGLDRAFT_784461</name>
</gene>
<dbReference type="STRING" id="1314781.A0A166MFZ2"/>
<dbReference type="OrthoDB" id="48988at2759"/>
<evidence type="ECO:0000259" key="3">
    <source>
        <dbReference type="Pfam" id="PF00248"/>
    </source>
</evidence>
<dbReference type="InterPro" id="IPR023210">
    <property type="entry name" value="NADP_OxRdtase_dom"/>
</dbReference>
<keyword evidence="5" id="KW-1185">Reference proteome</keyword>
<dbReference type="PANTHER" id="PTHR43364:SF7">
    <property type="entry name" value="NADP-DEPENDENT OXIDOREDUCTASE DOMAIN-CONTAINING PROTEIN-RELATED"/>
    <property type="match status" value="1"/>
</dbReference>
<evidence type="ECO:0000256" key="2">
    <source>
        <dbReference type="ARBA" id="ARBA00038157"/>
    </source>
</evidence>
<reference evidence="4 5" key="1">
    <citation type="journal article" date="2016" name="Mol. Biol. Evol.">
        <title>Comparative Genomics of Early-Diverging Mushroom-Forming Fungi Provides Insights into the Origins of Lignocellulose Decay Capabilities.</title>
        <authorList>
            <person name="Nagy L.G."/>
            <person name="Riley R."/>
            <person name="Tritt A."/>
            <person name="Adam C."/>
            <person name="Daum C."/>
            <person name="Floudas D."/>
            <person name="Sun H."/>
            <person name="Yadav J.S."/>
            <person name="Pangilinan J."/>
            <person name="Larsson K.H."/>
            <person name="Matsuura K."/>
            <person name="Barry K."/>
            <person name="Labutti K."/>
            <person name="Kuo R."/>
            <person name="Ohm R.A."/>
            <person name="Bhattacharya S.S."/>
            <person name="Shirouzu T."/>
            <person name="Yoshinaga Y."/>
            <person name="Martin F.M."/>
            <person name="Grigoriev I.V."/>
            <person name="Hibbett D.S."/>
        </authorList>
    </citation>
    <scope>NUCLEOTIDE SEQUENCE [LARGE SCALE GENOMIC DNA]</scope>
    <source>
        <strain evidence="4 5">HHB12029</strain>
    </source>
</reference>
<evidence type="ECO:0000256" key="1">
    <source>
        <dbReference type="ARBA" id="ARBA00022857"/>
    </source>
</evidence>
<protein>
    <submittedName>
        <fullName evidence="4">Aldo/keto reductase</fullName>
    </submittedName>
</protein>
<dbReference type="AlphaFoldDB" id="A0A166MFZ2"/>
<accession>A0A166MFZ2</accession>
<dbReference type="InterPro" id="IPR036812">
    <property type="entry name" value="NAD(P)_OxRdtase_dom_sf"/>
</dbReference>
<name>A0A166MFZ2_EXIGL</name>
<evidence type="ECO:0000313" key="4">
    <source>
        <dbReference type="EMBL" id="KZV77985.1"/>
    </source>
</evidence>
<sequence length="232" mass="26208">MTDNAWEPAAEPPTPLGRRRNLSKLASVLVSPLCLGGASIGDKWHRLGFNQMNKEQSFKLLDAFYDAGGNFIDTANAYQDETSEQFIGEWMEKRGVRDHIVLATKFSADYKQGDKTLPSFAHSAYVGNSAKSIHVSLRDSLRKLRTDYIDILYIHWWGYDTSIPELMGHLHDVVSSGKVLYLGASDLPAWVVSQANQWAVDHGKTPFSVYQGAWNVMDRAFEREIIPVTREW</sequence>
<dbReference type="Gene3D" id="3.20.20.100">
    <property type="entry name" value="NADP-dependent oxidoreductase domain"/>
    <property type="match status" value="1"/>
</dbReference>
<feature type="domain" description="NADP-dependent oxidoreductase" evidence="3">
    <location>
        <begin position="32"/>
        <end position="230"/>
    </location>
</feature>
<dbReference type="Pfam" id="PF00248">
    <property type="entry name" value="Aldo_ket_red"/>
    <property type="match status" value="1"/>
</dbReference>
<dbReference type="EMBL" id="KV427253">
    <property type="protein sequence ID" value="KZV77985.1"/>
    <property type="molecule type" value="Genomic_DNA"/>
</dbReference>
<dbReference type="SUPFAM" id="SSF51430">
    <property type="entry name" value="NAD(P)-linked oxidoreductase"/>
    <property type="match status" value="1"/>
</dbReference>
<dbReference type="Proteomes" id="UP000077266">
    <property type="component" value="Unassembled WGS sequence"/>
</dbReference>
<dbReference type="InterPro" id="IPR050523">
    <property type="entry name" value="AKR_Detox_Biosynth"/>
</dbReference>
<comment type="similarity">
    <text evidence="2">Belongs to the aldo/keto reductase family. Aldo/keto reductase 2 subfamily.</text>
</comment>
<proteinExistence type="inferred from homology"/>
<dbReference type="InParanoid" id="A0A166MFZ2"/>
<evidence type="ECO:0000313" key="5">
    <source>
        <dbReference type="Proteomes" id="UP000077266"/>
    </source>
</evidence>
<dbReference type="PANTHER" id="PTHR43364">
    <property type="entry name" value="NADH-SPECIFIC METHYLGLYOXAL REDUCTASE-RELATED"/>
    <property type="match status" value="1"/>
</dbReference>